<accession>A0AAN5I869</accession>
<organism evidence="2 3">
    <name type="scientific">Pristionchus mayeri</name>
    <dbReference type="NCBI Taxonomy" id="1317129"/>
    <lineage>
        <taxon>Eukaryota</taxon>
        <taxon>Metazoa</taxon>
        <taxon>Ecdysozoa</taxon>
        <taxon>Nematoda</taxon>
        <taxon>Chromadorea</taxon>
        <taxon>Rhabditida</taxon>
        <taxon>Rhabditina</taxon>
        <taxon>Diplogasteromorpha</taxon>
        <taxon>Diplogasteroidea</taxon>
        <taxon>Neodiplogasteridae</taxon>
        <taxon>Pristionchus</taxon>
    </lineage>
</organism>
<evidence type="ECO:0000313" key="2">
    <source>
        <dbReference type="EMBL" id="GMR54720.1"/>
    </source>
</evidence>
<evidence type="ECO:0000313" key="3">
    <source>
        <dbReference type="Proteomes" id="UP001328107"/>
    </source>
</evidence>
<name>A0AAN5I869_9BILA</name>
<proteinExistence type="predicted"/>
<feature type="non-terminal residue" evidence="2">
    <location>
        <position position="126"/>
    </location>
</feature>
<feature type="region of interest" description="Disordered" evidence="1">
    <location>
        <begin position="1"/>
        <end position="29"/>
    </location>
</feature>
<protein>
    <submittedName>
        <fullName evidence="2">Uncharacterized protein</fullName>
    </submittedName>
</protein>
<sequence>RPSSMEYDSFEESDVEESGDESFDDRTFEEGPEHEFLKLDVKMAAKENPELERDLCIPSVQIEPSCKHGMCSVALTLNVTTLPGNLRDLWELDSAVTVSVILDGIHKEKYREYACRPIVLARKNSG</sequence>
<feature type="compositionally biased region" description="Acidic residues" evidence="1">
    <location>
        <begin position="8"/>
        <end position="23"/>
    </location>
</feature>
<feature type="non-terminal residue" evidence="2">
    <location>
        <position position="1"/>
    </location>
</feature>
<dbReference type="Proteomes" id="UP001328107">
    <property type="component" value="Unassembled WGS sequence"/>
</dbReference>
<evidence type="ECO:0000256" key="1">
    <source>
        <dbReference type="SAM" id="MobiDB-lite"/>
    </source>
</evidence>
<comment type="caution">
    <text evidence="2">The sequence shown here is derived from an EMBL/GenBank/DDBJ whole genome shotgun (WGS) entry which is preliminary data.</text>
</comment>
<keyword evidence="3" id="KW-1185">Reference proteome</keyword>
<dbReference type="EMBL" id="BTRK01000005">
    <property type="protein sequence ID" value="GMR54720.1"/>
    <property type="molecule type" value="Genomic_DNA"/>
</dbReference>
<reference evidence="3" key="1">
    <citation type="submission" date="2022-10" db="EMBL/GenBank/DDBJ databases">
        <title>Genome assembly of Pristionchus species.</title>
        <authorList>
            <person name="Yoshida K."/>
            <person name="Sommer R.J."/>
        </authorList>
    </citation>
    <scope>NUCLEOTIDE SEQUENCE [LARGE SCALE GENOMIC DNA]</scope>
    <source>
        <strain evidence="3">RS5460</strain>
    </source>
</reference>
<dbReference type="AlphaFoldDB" id="A0AAN5I869"/>
<gene>
    <name evidence="2" type="ORF">PMAYCL1PPCAC_24915</name>
</gene>